<evidence type="ECO:0000313" key="1">
    <source>
        <dbReference type="EMBL" id="GAJ02143.1"/>
    </source>
</evidence>
<reference evidence="1" key="1">
    <citation type="journal article" date="2014" name="Front. Microbiol.">
        <title>High frequency of phylogenetically diverse reductive dehalogenase-homologous genes in deep subseafloor sedimentary metagenomes.</title>
        <authorList>
            <person name="Kawai M."/>
            <person name="Futagami T."/>
            <person name="Toyoda A."/>
            <person name="Takaki Y."/>
            <person name="Nishi S."/>
            <person name="Hori S."/>
            <person name="Arai W."/>
            <person name="Tsubouchi T."/>
            <person name="Morono Y."/>
            <person name="Uchiyama I."/>
            <person name="Ito T."/>
            <person name="Fujiyama A."/>
            <person name="Inagaki F."/>
            <person name="Takami H."/>
        </authorList>
    </citation>
    <scope>NUCLEOTIDE SEQUENCE</scope>
    <source>
        <strain evidence="1">Expedition CK06-06</strain>
    </source>
</reference>
<organism evidence="1">
    <name type="scientific">marine sediment metagenome</name>
    <dbReference type="NCBI Taxonomy" id="412755"/>
    <lineage>
        <taxon>unclassified sequences</taxon>
        <taxon>metagenomes</taxon>
        <taxon>ecological metagenomes</taxon>
    </lineage>
</organism>
<dbReference type="EMBL" id="BARW01017490">
    <property type="protein sequence ID" value="GAJ02143.1"/>
    <property type="molecule type" value="Genomic_DNA"/>
</dbReference>
<gene>
    <name evidence="1" type="ORF">S12H4_30195</name>
</gene>
<name>X1T9Y3_9ZZZZ</name>
<protein>
    <submittedName>
        <fullName evidence="1">Uncharacterized protein</fullName>
    </submittedName>
</protein>
<dbReference type="AlphaFoldDB" id="X1T9Y3"/>
<sequence>MKLEEAIEIETIHNDHNPDFTDAEREEAHQLLIEAGKRIIKVRPHSFELRMYLLPGETKE</sequence>
<proteinExistence type="predicted"/>
<comment type="caution">
    <text evidence="1">The sequence shown here is derived from an EMBL/GenBank/DDBJ whole genome shotgun (WGS) entry which is preliminary data.</text>
</comment>
<accession>X1T9Y3</accession>